<dbReference type="Pfam" id="PF02082">
    <property type="entry name" value="Rrf2"/>
    <property type="match status" value="1"/>
</dbReference>
<gene>
    <name evidence="1" type="ORF">ABW02_21225</name>
</gene>
<accession>A0A0J1I994</accession>
<dbReference type="PANTHER" id="PTHR33221">
    <property type="entry name" value="WINGED HELIX-TURN-HELIX TRANSCRIPTIONAL REGULATOR, RRF2 FAMILY"/>
    <property type="match status" value="1"/>
</dbReference>
<dbReference type="GO" id="GO:0003700">
    <property type="term" value="F:DNA-binding transcription factor activity"/>
    <property type="evidence" value="ECO:0007669"/>
    <property type="project" value="TreeGrafter"/>
</dbReference>
<dbReference type="EMBL" id="LDPH01000030">
    <property type="protein sequence ID" value="KLV22512.1"/>
    <property type="molecule type" value="Genomic_DNA"/>
</dbReference>
<dbReference type="PANTHER" id="PTHR33221:SF15">
    <property type="entry name" value="HTH-TYPE TRANSCRIPTIONAL REGULATOR YWGB-RELATED"/>
    <property type="match status" value="1"/>
</dbReference>
<dbReference type="InterPro" id="IPR036388">
    <property type="entry name" value="WH-like_DNA-bd_sf"/>
</dbReference>
<proteinExistence type="predicted"/>
<dbReference type="OrthoDB" id="213028at2"/>
<reference evidence="1 2" key="1">
    <citation type="submission" date="2015-05" db="EMBL/GenBank/DDBJ databases">
        <title>Whole genome sequence and identification of bacterial endophytes from Costus igneus.</title>
        <authorList>
            <person name="Lee Y.P."/>
            <person name="Gan H.M."/>
            <person name="Eng W."/>
            <person name="Wheatley M.S."/>
            <person name="Caraballo A."/>
            <person name="Polter S."/>
            <person name="Savka M.A."/>
            <person name="Hudson A.O."/>
        </authorList>
    </citation>
    <scope>NUCLEOTIDE SEQUENCE [LARGE SCALE GENOMIC DNA]</scope>
    <source>
        <strain evidence="1 2">RIT379</strain>
    </source>
</reference>
<dbReference type="AlphaFoldDB" id="A0A0J1I994"/>
<dbReference type="RefSeq" id="WP_047944262.1">
    <property type="nucleotide sequence ID" value="NZ_CP053989.1"/>
</dbReference>
<dbReference type="Gene3D" id="1.10.10.10">
    <property type="entry name" value="Winged helix-like DNA-binding domain superfamily/Winged helix DNA-binding domain"/>
    <property type="match status" value="1"/>
</dbReference>
<dbReference type="SUPFAM" id="SSF46785">
    <property type="entry name" value="Winged helix' DNA-binding domain"/>
    <property type="match status" value="1"/>
</dbReference>
<dbReference type="PATRIC" id="fig|1397.4.peg.3362"/>
<dbReference type="InterPro" id="IPR000944">
    <property type="entry name" value="Tscrpt_reg_Rrf2"/>
</dbReference>
<dbReference type="Proteomes" id="UP000036045">
    <property type="component" value="Unassembled WGS sequence"/>
</dbReference>
<protein>
    <submittedName>
        <fullName evidence="1">Transcriptional regulator</fullName>
    </submittedName>
</protein>
<name>A0A0J1I994_NIACI</name>
<dbReference type="InterPro" id="IPR036390">
    <property type="entry name" value="WH_DNA-bd_sf"/>
</dbReference>
<evidence type="ECO:0000313" key="1">
    <source>
        <dbReference type="EMBL" id="KLV22512.1"/>
    </source>
</evidence>
<evidence type="ECO:0000313" key="2">
    <source>
        <dbReference type="Proteomes" id="UP000036045"/>
    </source>
</evidence>
<dbReference type="GeneID" id="56347481"/>
<dbReference type="PROSITE" id="PS51197">
    <property type="entry name" value="HTH_RRF2_2"/>
    <property type="match status" value="1"/>
</dbReference>
<comment type="caution">
    <text evidence="1">The sequence shown here is derived from an EMBL/GenBank/DDBJ whole genome shotgun (WGS) entry which is preliminary data.</text>
</comment>
<organism evidence="1 2">
    <name type="scientific">Niallia circulans</name>
    <name type="common">Bacillus circulans</name>
    <dbReference type="NCBI Taxonomy" id="1397"/>
    <lineage>
        <taxon>Bacteria</taxon>
        <taxon>Bacillati</taxon>
        <taxon>Bacillota</taxon>
        <taxon>Bacilli</taxon>
        <taxon>Bacillales</taxon>
        <taxon>Bacillaceae</taxon>
        <taxon>Niallia</taxon>
    </lineage>
</organism>
<dbReference type="GO" id="GO:0005829">
    <property type="term" value="C:cytosol"/>
    <property type="evidence" value="ECO:0007669"/>
    <property type="project" value="TreeGrafter"/>
</dbReference>
<dbReference type="FunFam" id="1.10.10.10:FF:000138">
    <property type="entry name" value="Rrf2 family transcriptional regulator"/>
    <property type="match status" value="1"/>
</dbReference>
<keyword evidence="2" id="KW-1185">Reference proteome</keyword>
<sequence length="140" mass="15580">MANSRLSVAIHILSLIASKPYEQITSDSIAESVNTNPVVIRRMCGLLKRGGMLTSRAGISGASLLKPPADITLLDIYLAVQSKSEWFAIHDHPNHRCPIGSKIHPILNQTFSTIQLTMEKELEHITLQDIMDEMEIYSKI</sequence>